<dbReference type="InterPro" id="IPR003753">
    <property type="entry name" value="Exonuc_VII_L"/>
</dbReference>
<keyword evidence="1 5" id="KW-0963">Cytoplasm</keyword>
<proteinExistence type="inferred from homology"/>
<keyword evidence="2 5" id="KW-0540">Nuclease</keyword>
<comment type="function">
    <text evidence="5">Bidirectionally degrades single-stranded DNA into large acid-insoluble oligonucleotides, which are then degraded further into small acid-soluble oligonucleotides.</text>
</comment>
<comment type="similarity">
    <text evidence="5 6">Belongs to the XseA family.</text>
</comment>
<comment type="subcellular location">
    <subcellularLocation>
        <location evidence="5 6">Cytoplasm</location>
    </subcellularLocation>
</comment>
<dbReference type="RefSeq" id="WP_243648166.1">
    <property type="nucleotide sequence ID" value="NZ_SMGK01000002.1"/>
</dbReference>
<dbReference type="GO" id="GO:0008855">
    <property type="term" value="F:exodeoxyribonuclease VII activity"/>
    <property type="evidence" value="ECO:0007669"/>
    <property type="project" value="UniProtKB-UniRule"/>
</dbReference>
<evidence type="ECO:0000256" key="1">
    <source>
        <dbReference type="ARBA" id="ARBA00022490"/>
    </source>
</evidence>
<dbReference type="Pfam" id="PF13742">
    <property type="entry name" value="tRNA_anti_2"/>
    <property type="match status" value="1"/>
</dbReference>
<keyword evidence="3 5" id="KW-0378">Hydrolase</keyword>
<evidence type="ECO:0000313" key="10">
    <source>
        <dbReference type="Proteomes" id="UP000295210"/>
    </source>
</evidence>
<comment type="catalytic activity">
    <reaction evidence="5 6">
        <text>Exonucleolytic cleavage in either 5'- to 3'- or 3'- to 5'-direction to yield nucleoside 5'-phosphates.</text>
        <dbReference type="EC" id="3.1.11.6"/>
    </reaction>
</comment>
<feature type="domain" description="OB-fold nucleic acid binding" evidence="8">
    <location>
        <begin position="28"/>
        <end position="118"/>
    </location>
</feature>
<evidence type="ECO:0000259" key="8">
    <source>
        <dbReference type="Pfam" id="PF13742"/>
    </source>
</evidence>
<comment type="caution">
    <text evidence="9">The sequence shown here is derived from an EMBL/GenBank/DDBJ whole genome shotgun (WGS) entry which is preliminary data.</text>
</comment>
<dbReference type="AlphaFoldDB" id="A0A4R1LCT7"/>
<evidence type="ECO:0000313" key="9">
    <source>
        <dbReference type="EMBL" id="TCK74369.1"/>
    </source>
</evidence>
<evidence type="ECO:0000256" key="2">
    <source>
        <dbReference type="ARBA" id="ARBA00022722"/>
    </source>
</evidence>
<dbReference type="Pfam" id="PF02601">
    <property type="entry name" value="Exonuc_VII_L"/>
    <property type="match status" value="1"/>
</dbReference>
<dbReference type="EMBL" id="SMGK01000002">
    <property type="protein sequence ID" value="TCK74369.1"/>
    <property type="molecule type" value="Genomic_DNA"/>
</dbReference>
<dbReference type="GO" id="GO:0006308">
    <property type="term" value="P:DNA catabolic process"/>
    <property type="evidence" value="ECO:0007669"/>
    <property type="project" value="UniProtKB-UniRule"/>
</dbReference>
<dbReference type="HAMAP" id="MF_00378">
    <property type="entry name" value="Exonuc_7_L"/>
    <property type="match status" value="1"/>
</dbReference>
<dbReference type="PANTHER" id="PTHR30008">
    <property type="entry name" value="EXODEOXYRIBONUCLEASE 7 LARGE SUBUNIT"/>
    <property type="match status" value="1"/>
</dbReference>
<dbReference type="InterPro" id="IPR020579">
    <property type="entry name" value="Exonuc_VII_lsu_C"/>
</dbReference>
<dbReference type="Proteomes" id="UP000295210">
    <property type="component" value="Unassembled WGS sequence"/>
</dbReference>
<evidence type="ECO:0000256" key="6">
    <source>
        <dbReference type="RuleBase" id="RU004355"/>
    </source>
</evidence>
<reference evidence="9 10" key="1">
    <citation type="submission" date="2019-03" db="EMBL/GenBank/DDBJ databases">
        <title>Genomic Encyclopedia of Type Strains, Phase IV (KMG-IV): sequencing the most valuable type-strain genomes for metagenomic binning, comparative biology and taxonomic classification.</title>
        <authorList>
            <person name="Goeker M."/>
        </authorList>
    </citation>
    <scope>NUCLEOTIDE SEQUENCE [LARGE SCALE GENOMIC DNA]</scope>
    <source>
        <strain evidence="9 10">DSM 103428</strain>
    </source>
</reference>
<dbReference type="PANTHER" id="PTHR30008:SF0">
    <property type="entry name" value="EXODEOXYRIBONUCLEASE 7 LARGE SUBUNIT"/>
    <property type="match status" value="1"/>
</dbReference>
<evidence type="ECO:0000259" key="7">
    <source>
        <dbReference type="Pfam" id="PF02601"/>
    </source>
</evidence>
<comment type="subunit">
    <text evidence="5">Heterooligomer composed of large and small subunits.</text>
</comment>
<accession>A0A4R1LCT7</accession>
<keyword evidence="4 5" id="KW-0269">Exonuclease</keyword>
<protein>
    <recommendedName>
        <fullName evidence="5">Exodeoxyribonuclease 7 large subunit</fullName>
        <ecNumber evidence="5">3.1.11.6</ecNumber>
    </recommendedName>
    <alternativeName>
        <fullName evidence="5">Exodeoxyribonuclease VII large subunit</fullName>
        <shortName evidence="5">Exonuclease VII large subunit</shortName>
    </alternativeName>
</protein>
<dbReference type="CDD" id="cd04489">
    <property type="entry name" value="ExoVII_LU_OBF"/>
    <property type="match status" value="1"/>
</dbReference>
<evidence type="ECO:0000256" key="4">
    <source>
        <dbReference type="ARBA" id="ARBA00022839"/>
    </source>
</evidence>
<organism evidence="9 10">
    <name type="scientific">Acidipila rosea</name>
    <dbReference type="NCBI Taxonomy" id="768535"/>
    <lineage>
        <taxon>Bacteria</taxon>
        <taxon>Pseudomonadati</taxon>
        <taxon>Acidobacteriota</taxon>
        <taxon>Terriglobia</taxon>
        <taxon>Terriglobales</taxon>
        <taxon>Acidobacteriaceae</taxon>
        <taxon>Acidipila</taxon>
    </lineage>
</organism>
<sequence length="469" mass="52155">MSIASRESGDWQLGFRFEAPPAPARRIWSVGELVGEVRSHIEREYADLWVEGEISNLRSAPSGHIYFTLKDGDAQLPAVLFRRQASLLRFRPEDGLQILLRGKVSVYEQRGQMQLVAEFLEPVGAGSLQVAFEQLKGKLQQEGLFEAERKKPLPAFPRCVGIITSPTGAVIRDFLNVAGRRHAALDVLLFPALVQGESAAMEVAAGIAYFNTARNVDVVVIARGGGSLEDLAPFNSEMLARAIAASELPVVSAVGHETDFTIADFVADLRAPTPSAAAELITAAQHRVEERVEELTQRLVRASRYRMMQARELFTRLSTVAMSGSIRDLLNRRQQRVDELRFRMENAMQSQLRLRAEQLQRLTTLTLRRDPVDRLAFARRQLDSLDARASRAGLVAVAAARQRHSALTRQLNALSPLGVLRRGYALVFDEDGLLVRDTAQLTTNQHIRTRLAKGSFESRVTQLTTDKEV</sequence>
<evidence type="ECO:0000256" key="3">
    <source>
        <dbReference type="ARBA" id="ARBA00022801"/>
    </source>
</evidence>
<feature type="domain" description="Exonuclease VII large subunit C-terminal" evidence="7">
    <location>
        <begin position="144"/>
        <end position="458"/>
    </location>
</feature>
<evidence type="ECO:0000256" key="5">
    <source>
        <dbReference type="HAMAP-Rule" id="MF_00378"/>
    </source>
</evidence>
<dbReference type="GO" id="GO:0003676">
    <property type="term" value="F:nucleic acid binding"/>
    <property type="evidence" value="ECO:0007669"/>
    <property type="project" value="InterPro"/>
</dbReference>
<dbReference type="GO" id="GO:0009318">
    <property type="term" value="C:exodeoxyribonuclease VII complex"/>
    <property type="evidence" value="ECO:0007669"/>
    <property type="project" value="UniProtKB-UniRule"/>
</dbReference>
<dbReference type="NCBIfam" id="TIGR00237">
    <property type="entry name" value="xseA"/>
    <property type="match status" value="1"/>
</dbReference>
<dbReference type="GO" id="GO:0005737">
    <property type="term" value="C:cytoplasm"/>
    <property type="evidence" value="ECO:0007669"/>
    <property type="project" value="UniProtKB-SubCell"/>
</dbReference>
<gene>
    <name evidence="5" type="primary">xseA</name>
    <name evidence="9" type="ORF">C7378_1991</name>
</gene>
<dbReference type="EC" id="3.1.11.6" evidence="5"/>
<keyword evidence="10" id="KW-1185">Reference proteome</keyword>
<name>A0A4R1LCT7_9BACT</name>
<dbReference type="InterPro" id="IPR025824">
    <property type="entry name" value="OB-fold_nuc-bd_dom"/>
</dbReference>